<dbReference type="RefSeq" id="WP_002170865.1">
    <property type="nucleotide sequence ID" value="NZ_CBCSHB010000010.1"/>
</dbReference>
<dbReference type="Proteomes" id="UP000182788">
    <property type="component" value="Unassembled WGS sequence"/>
</dbReference>
<dbReference type="EMBL" id="MAOI01000107">
    <property type="protein sequence ID" value="OJD74907.1"/>
    <property type="molecule type" value="Genomic_DNA"/>
</dbReference>
<dbReference type="AlphaFoldDB" id="A0A1J9V079"/>
<dbReference type="GeneID" id="87594134"/>
<sequence>MSCNENKHHGSSHCVVDVVKFINELQDCSTTTCGSGCEIPFLGAHNTASVANTRPFILYTKDGEPFKAFAPVAVGEAKHCTSAVFRVESVDDGSCAVLRVLVVVLGNGSPVPADDDPICTFLNVPNAKLKSTPTCITVDLSCFCAIQCLSDVSI</sequence>
<dbReference type="InterPro" id="IPR019593">
    <property type="entry name" value="Spore_coat_protein_Z/Y"/>
</dbReference>
<organism evidence="1 2">
    <name type="scientific">Bacillus paramycoides</name>
    <dbReference type="NCBI Taxonomy" id="2026194"/>
    <lineage>
        <taxon>Bacteria</taxon>
        <taxon>Bacillati</taxon>
        <taxon>Bacillota</taxon>
        <taxon>Bacilli</taxon>
        <taxon>Bacillales</taxon>
        <taxon>Bacillaceae</taxon>
        <taxon>Bacillus</taxon>
        <taxon>Bacillus cereus group</taxon>
    </lineage>
</organism>
<keyword evidence="1" id="KW-0946">Virion</keyword>
<evidence type="ECO:0000313" key="2">
    <source>
        <dbReference type="Proteomes" id="UP000182788"/>
    </source>
</evidence>
<keyword evidence="1" id="KW-0167">Capsid protein</keyword>
<dbReference type="Pfam" id="PF10612">
    <property type="entry name" value="Spore-coat_CotZ"/>
    <property type="match status" value="1"/>
</dbReference>
<gene>
    <name evidence="1" type="ORF">BAU28_17230</name>
</gene>
<proteinExistence type="predicted"/>
<comment type="caution">
    <text evidence="1">The sequence shown here is derived from an EMBL/GenBank/DDBJ whole genome shotgun (WGS) entry which is preliminary data.</text>
</comment>
<name>A0A1J9V079_9BACI</name>
<evidence type="ECO:0000313" key="1">
    <source>
        <dbReference type="EMBL" id="OJD74907.1"/>
    </source>
</evidence>
<accession>A0A1J9V079</accession>
<reference evidence="1 2" key="1">
    <citation type="submission" date="2016-06" db="EMBL/GenBank/DDBJ databases">
        <title>First insights into the genetic diversity and population structure of in the Bacillus cereus group bacteria from diverse marine environments.</title>
        <authorList>
            <person name="Liu Y."/>
            <person name="Lai Q."/>
            <person name="Shao Z."/>
        </authorList>
    </citation>
    <scope>NUCLEOTIDE SEQUENCE [LARGE SCALE GENOMIC DNA]</scope>
    <source>
        <strain evidence="1 2">NH24A2</strain>
    </source>
</reference>
<protein>
    <submittedName>
        <fullName evidence="1">Spore coat protein</fullName>
    </submittedName>
</protein>